<name>A0A150SLQ1_SORCE</name>
<comment type="caution">
    <text evidence="1">The sequence shown here is derived from an EMBL/GenBank/DDBJ whole genome shotgun (WGS) entry which is preliminary data.</text>
</comment>
<dbReference type="AlphaFoldDB" id="A0A150SLQ1"/>
<reference evidence="1 2" key="1">
    <citation type="submission" date="2014-02" db="EMBL/GenBank/DDBJ databases">
        <title>The small core and large imbalanced accessory genome model reveals a collaborative survival strategy of Sorangium cellulosum strains in nature.</title>
        <authorList>
            <person name="Han K."/>
            <person name="Peng R."/>
            <person name="Blom J."/>
            <person name="Li Y.-Z."/>
        </authorList>
    </citation>
    <scope>NUCLEOTIDE SEQUENCE [LARGE SCALE GENOMIC DNA]</scope>
    <source>
        <strain evidence="1 2">So0011-07</strain>
    </source>
</reference>
<accession>A0A150SLQ1</accession>
<gene>
    <name evidence="1" type="ORF">BE17_51950</name>
</gene>
<evidence type="ECO:0000313" key="2">
    <source>
        <dbReference type="Proteomes" id="UP000075635"/>
    </source>
</evidence>
<evidence type="ECO:0000313" key="1">
    <source>
        <dbReference type="EMBL" id="KYF93158.1"/>
    </source>
</evidence>
<protein>
    <submittedName>
        <fullName evidence="1">Uncharacterized protein</fullName>
    </submittedName>
</protein>
<proteinExistence type="predicted"/>
<organism evidence="1 2">
    <name type="scientific">Sorangium cellulosum</name>
    <name type="common">Polyangium cellulosum</name>
    <dbReference type="NCBI Taxonomy" id="56"/>
    <lineage>
        <taxon>Bacteria</taxon>
        <taxon>Pseudomonadati</taxon>
        <taxon>Myxococcota</taxon>
        <taxon>Polyangia</taxon>
        <taxon>Polyangiales</taxon>
        <taxon>Polyangiaceae</taxon>
        <taxon>Sorangium</taxon>
    </lineage>
</organism>
<sequence length="536" mass="58168">MGVHVILDIDPRGIDEAEWAATYDETLALLEAWQPRLLGWGWRSIEGVRVPMYMRSLRHSGDDPRRVCWSVVGDRDSLQTAECQSLYRDLGRYAARREQGPDGDIVVIAAMPDRGDTGGPVRVFGDKTQGYPYHFAVLAAAMLVEERFPRHAMVWGDIDRGQAEEARRLAAPLLGRELPLPVRVDASRLIERLRASCAAGELPGAFKRVFLGEAGEQDEAMLRAFPGEDGAREWQRALAECSSPASLGAVRLVIAWLNAGRGLRDACRLACLASEGPRFPPEDFVATLASTWVAVPPPAREPLGAFCKAPGAPHTVASLLGSFFLDMAATGRHLRITIEPAAIAADLSEVFGDRGPALATRLCEKSATIEAQLREHADGVNAFVAKAGDLAGDVTEALAVLRSADAMGPNQRTWVRAMAWSVMTVLEGLRGGEPKVVEALDDAEQGKRLLVRMLAEGSPVLTEHAWDGILAESNADVIAWWVALVSMRASQLQASQVCRAFLENAEIRAYAIAIGRDEREMRELGELAAKMRAGGV</sequence>
<dbReference type="EMBL" id="JEMB01000841">
    <property type="protein sequence ID" value="KYF93158.1"/>
    <property type="molecule type" value="Genomic_DNA"/>
</dbReference>
<dbReference type="Proteomes" id="UP000075635">
    <property type="component" value="Unassembled WGS sequence"/>
</dbReference>